<comment type="caution">
    <text evidence="1">The sequence shown here is derived from an EMBL/GenBank/DDBJ whole genome shotgun (WGS) entry which is preliminary data.</text>
</comment>
<sequence>MKQCVGGAALFLKGGMDLPTKFIDIDLKITNIYCHLKDVLVKFEGSCNADCEFDYHILQNEIQQVSKVKDCIGIGELCLVEDPNCGEWYRGRVIQKKNHIYEVFLIDSGGKIAVQDICIASAIDELFQLPPKMVCGIFANMLPVEEKWSPKALNYFSSLVDLQIKGHVQAIIPYHTYLLDVPKVTSDVIELKLGKLVDGDSFRLIVELLADLSEEPIYKQMPDLIQKKYKRPDSAFYNGRIQPDFQPVLGRLQPLLSVGGVELAKISVAISPSKFYCQPLLRLPELDELTNSMSSYYETVNKENIPSCDSLGVLCAAKRRDGHWYRGVIQELLSDYSVKIWFVDIGNCEAVPSTCVLKLQSKFISVPTFSFPCALSCLSDQNESVRNSQLKEFTEVLLRQSMVYLHIDLFDADEHLYYVTLHKHESTRHGEYVQQGNDVVPKCCPSCKTEITYEDMKISDASPFFAKPAQKNVLQSGNCSNVKDCPISSVLAIPDRTTEMKVDAVCVAFVEYVLNPSNFWVQTNDNLDMFENLMDKISDVYDASETGNKILENPEPGMLCCARYSKDMHFYRGVIEQVVDNVIYVYFLDFGNTEKVLVFDVRPLLPEFQELPALAISCSLACAFPVQDVWTNKETDFFKNLVFGNPVTLHVVGKQNEKYSVNIQCMNGSKQLDVLTFMVQAGYAVRWQIKPDPVLNSIRFLKKRDSKCRSKSMWHKDLTQNKNIGAYRNVNQLLNIHTMTKKSSSDFPQWEKILSKKYGRMSEESNTMSPYKEHRFKPGTVLKVICCCCTSPGDFSCQLQAKSPELNNLMDQIQIHYKTLTSPYQSGQLACVVKDSKDGKWYRACIQKYISKTRIEVVLVDYGNQISVLLEDIQAILPDFLTLECQAFRCCLNSVTQSLKFDPDNWTMEACNDFKSFISSSSGLLTCTISALVKNRGCLYNVVDLWTPSVRAQQFLLDCGHDQFCSLEFPRSLAPSFSLCSFYYSSFDMKIGNVEEVCVTHIISPTEFYCQLTRNADDIDKLFRKIAEVSQMASYLGQTNTQRLCLAKYFEDGMFYRAFASPVGSSDYFPVYFVDFGNKQVVANAELINVPDHASEILFTPMQAVECYLSDLKDTEIAVEINKWFENNFLGKELKAVIVAKESDGQLGVELYDNHLHINKKIKELLLESAANGDPKYVNRDTKKPLEDQNVKDEGQITAITTEVKRQTENQINSCSQNDEIHAELLESTTECNANPKYVNRNIEKPLENRNVKHEKNITAIITKVKRETENQVHSCYQNDGEIYDEYVKETVVDLPKQFSKSVQVSVGCEKTELVLQNTSGKKDKSVNGELSDDPTLEFKEMLADNMTELHSQQPSTLGQVRSTSAKQKYRDLIQYNIEPNSEVMCYISFIASPSSFYVHVEENENKILQLVEELNRCTLVLEPQTDIEEGDIVLAEYEVDHCIYRAVVRAVQSEAFCEVEFIDYGNLSTVNVSKIYKIETKFLNLPRLSIQCFLSYANCMFLGKNWSCVATAYFVSKGNDQQVICKFLEQHGEQWEVLLWDLFCLGVSVIEDLTQMETSLGLLNMPVAGTGEVIMWLPVANVGNNQSNQIVHEEVESGPTGKSLPKIAYQKINPGQLEIAEIGHISRNGNFYVKLTKDEQTLLHLNMMAAEEAAQTAVAVENIHEGFECLTKSKITFQWHRSEVIKKFVNENILVFLVDLGIYEMVSFNDTRRLSRKMRRIPRGGLKDTYAMGILAETAQPDPSGLSTNFDALQINEENPPNKHCTRETNRTASIMSHLAPEVYDQWGGAVHVELLVHNDISV</sequence>
<proteinExistence type="predicted"/>
<gene>
    <name evidence="1" type="ORF">K3G42_032655</name>
</gene>
<evidence type="ECO:0000313" key="1">
    <source>
        <dbReference type="EMBL" id="KAH8017803.1"/>
    </source>
</evidence>
<keyword evidence="2" id="KW-1185">Reference proteome</keyword>
<reference evidence="1" key="1">
    <citation type="submission" date="2021-08" db="EMBL/GenBank/DDBJ databases">
        <title>The first chromosome-level gecko genome reveals the dynamic sex chromosomes of Neotropical dwarf geckos (Sphaerodactylidae: Sphaerodactylus).</title>
        <authorList>
            <person name="Pinto B.J."/>
            <person name="Keating S.E."/>
            <person name="Gamble T."/>
        </authorList>
    </citation>
    <scope>NUCLEOTIDE SEQUENCE</scope>
    <source>
        <strain evidence="1">TG3544</strain>
    </source>
</reference>
<dbReference type="EMBL" id="CM037614">
    <property type="protein sequence ID" value="KAH8017803.1"/>
    <property type="molecule type" value="Genomic_DNA"/>
</dbReference>
<organism evidence="1 2">
    <name type="scientific">Sphaerodactylus townsendi</name>
    <dbReference type="NCBI Taxonomy" id="933632"/>
    <lineage>
        <taxon>Eukaryota</taxon>
        <taxon>Metazoa</taxon>
        <taxon>Chordata</taxon>
        <taxon>Craniata</taxon>
        <taxon>Vertebrata</taxon>
        <taxon>Euteleostomi</taxon>
        <taxon>Lepidosauria</taxon>
        <taxon>Squamata</taxon>
        <taxon>Bifurcata</taxon>
        <taxon>Gekkota</taxon>
        <taxon>Sphaerodactylidae</taxon>
        <taxon>Sphaerodactylus</taxon>
    </lineage>
</organism>
<name>A0ACB8GDF6_9SAUR</name>
<accession>A0ACB8GDF6</accession>
<protein>
    <submittedName>
        <fullName evidence="1">Uncharacterized protein</fullName>
    </submittedName>
</protein>
<dbReference type="Proteomes" id="UP000827872">
    <property type="component" value="Linkage Group LG01"/>
</dbReference>
<evidence type="ECO:0000313" key="2">
    <source>
        <dbReference type="Proteomes" id="UP000827872"/>
    </source>
</evidence>